<dbReference type="GO" id="GO:0008194">
    <property type="term" value="F:UDP-glycosyltransferase activity"/>
    <property type="evidence" value="ECO:0007669"/>
    <property type="project" value="InterPro"/>
</dbReference>
<comment type="similarity">
    <text evidence="1 3">Belongs to the UDP-glycosyltransferase family.</text>
</comment>
<dbReference type="PANTHER" id="PTHR48044:SF29">
    <property type="entry name" value="GLYCOSYLTRANSFERASE"/>
    <property type="match status" value="1"/>
</dbReference>
<organism evidence="6 7">
    <name type="scientific">Coffea arabica</name>
    <name type="common">Arabian coffee</name>
    <dbReference type="NCBI Taxonomy" id="13443"/>
    <lineage>
        <taxon>Eukaryota</taxon>
        <taxon>Viridiplantae</taxon>
        <taxon>Streptophyta</taxon>
        <taxon>Embryophyta</taxon>
        <taxon>Tracheophyta</taxon>
        <taxon>Spermatophyta</taxon>
        <taxon>Magnoliopsida</taxon>
        <taxon>eudicotyledons</taxon>
        <taxon>Gunneridae</taxon>
        <taxon>Pentapetalae</taxon>
        <taxon>asterids</taxon>
        <taxon>lamiids</taxon>
        <taxon>Gentianales</taxon>
        <taxon>Rubiaceae</taxon>
        <taxon>Ixoroideae</taxon>
        <taxon>Gardenieae complex</taxon>
        <taxon>Bertiereae - Coffeeae clade</taxon>
        <taxon>Coffeeae</taxon>
        <taxon>Coffea</taxon>
    </lineage>
</organism>
<reference evidence="7" key="2">
    <citation type="submission" date="2025-08" db="UniProtKB">
        <authorList>
            <consortium name="RefSeq"/>
        </authorList>
    </citation>
    <scope>IDENTIFICATION</scope>
    <source>
        <tissue evidence="7">Leaves</tissue>
    </source>
</reference>
<proteinExistence type="inferred from homology"/>
<evidence type="ECO:0000256" key="3">
    <source>
        <dbReference type="RuleBase" id="RU003718"/>
    </source>
</evidence>
<dbReference type="Gene3D" id="3.40.50.2000">
    <property type="entry name" value="Glycogen Phosphorylase B"/>
    <property type="match status" value="2"/>
</dbReference>
<evidence type="ECO:0000313" key="6">
    <source>
        <dbReference type="Proteomes" id="UP001652660"/>
    </source>
</evidence>
<dbReference type="CDD" id="cd03784">
    <property type="entry name" value="GT1_Gtf-like"/>
    <property type="match status" value="1"/>
</dbReference>
<dbReference type="EC" id="2.4.1.-" evidence="4"/>
<evidence type="ECO:0000256" key="4">
    <source>
        <dbReference type="RuleBase" id="RU362057"/>
    </source>
</evidence>
<keyword evidence="6" id="KW-1185">Reference proteome</keyword>
<dbReference type="GeneID" id="113700636"/>
<dbReference type="RefSeq" id="XP_027076902.1">
    <property type="nucleotide sequence ID" value="XM_027221101.1"/>
</dbReference>
<evidence type="ECO:0000313" key="7">
    <source>
        <dbReference type="RefSeq" id="XP_027076902.1"/>
    </source>
</evidence>
<sequence>MEANTTENAGNNSVRVLMLPMLGHGHISPFLQLAKKLTERGIHIYLCSTPINLNSISKKITGKYSESIQLVEFHLQELPELPSRYHTTDGLPSHLLPIFFNSLKLSNPEIHNIIESLKPDLVIYDKAFARFSVSPLYTFPSVWLHIVSAASLSYTFHLTSNSGTEYPFPSIYLRDFELRRLLTTIGRNALDPCEDSPIPLLVNTCRAMEGKYLDHHASSTNLKVLPVGPLIPSSPNSTGESGDDDIELMNWLGQKSEHSTVFASFGTMYFLSKEEIQEIAFGLELSNVNFIWALGSPKGEQRRLDEILPEGFLERVKDKGRIVQGWVPQAKILGHSSIGGLLSHCGWTSTSEGIEFGVPTMAMPMAFEQPITGRVLVENGVAIEVMRDENGRLQREEIARVIKDVVFGGAGETMRQKIKDLRKKIKSEEKENLDGLLTLIIQLSNKNSSHGINIARA</sequence>
<accession>A0A6P6TFT2</accession>
<dbReference type="PROSITE" id="PS00375">
    <property type="entry name" value="UDPGT"/>
    <property type="match status" value="1"/>
</dbReference>
<dbReference type="GO" id="GO:1901137">
    <property type="term" value="P:carbohydrate derivative biosynthetic process"/>
    <property type="evidence" value="ECO:0007669"/>
    <property type="project" value="UniProtKB-ARBA"/>
</dbReference>
<keyword evidence="3" id="KW-0328">Glycosyltransferase</keyword>
<reference evidence="6" key="1">
    <citation type="journal article" date="2025" name="Foods">
        <title>Unveiling the Microbial Signatures of Arabica Coffee Cherries: Insights into Ripeness Specific Diversity, Functional Traits, and Implications for Quality and Safety.</title>
        <authorList>
            <consortium name="RefSeq"/>
            <person name="Tenea G.N."/>
            <person name="Cifuentes V."/>
            <person name="Reyes P."/>
            <person name="Cevallos-Vallejos M."/>
        </authorList>
    </citation>
    <scope>NUCLEOTIDE SEQUENCE [LARGE SCALE GENOMIC DNA]</scope>
</reference>
<name>A0A6P6TFT2_COFAR</name>
<feature type="domain" description="Glycosyltransferase N-terminal" evidence="5">
    <location>
        <begin position="13"/>
        <end position="232"/>
    </location>
</feature>
<dbReference type="Proteomes" id="UP001652660">
    <property type="component" value="Chromosome 7e"/>
</dbReference>
<dbReference type="SUPFAM" id="SSF53756">
    <property type="entry name" value="UDP-Glycosyltransferase/glycogen phosphorylase"/>
    <property type="match status" value="1"/>
</dbReference>
<protein>
    <recommendedName>
        <fullName evidence="4">Glycosyltransferase</fullName>
        <ecNumber evidence="4">2.4.1.-</ecNumber>
    </recommendedName>
</protein>
<dbReference type="FunFam" id="3.40.50.2000:FF:000037">
    <property type="entry name" value="Glycosyltransferase"/>
    <property type="match status" value="1"/>
</dbReference>
<dbReference type="PANTHER" id="PTHR48044">
    <property type="entry name" value="GLYCOSYLTRANSFERASE"/>
    <property type="match status" value="1"/>
</dbReference>
<dbReference type="InterPro" id="IPR058980">
    <property type="entry name" value="Glyco_transf_N"/>
</dbReference>
<evidence type="ECO:0000256" key="2">
    <source>
        <dbReference type="ARBA" id="ARBA00022679"/>
    </source>
</evidence>
<dbReference type="OrthoDB" id="5835829at2759"/>
<gene>
    <name evidence="7" type="primary">LOC113700636</name>
</gene>
<evidence type="ECO:0000256" key="1">
    <source>
        <dbReference type="ARBA" id="ARBA00009995"/>
    </source>
</evidence>
<evidence type="ECO:0000259" key="5">
    <source>
        <dbReference type="Pfam" id="PF26168"/>
    </source>
</evidence>
<keyword evidence="2 3" id="KW-0808">Transferase</keyword>
<dbReference type="Pfam" id="PF00201">
    <property type="entry name" value="UDPGT"/>
    <property type="match status" value="1"/>
</dbReference>
<dbReference type="AlphaFoldDB" id="A0A6P6TFT2"/>
<dbReference type="InterPro" id="IPR002213">
    <property type="entry name" value="UDP_glucos_trans"/>
</dbReference>
<dbReference type="Pfam" id="PF26168">
    <property type="entry name" value="Glyco_transf_N"/>
    <property type="match status" value="1"/>
</dbReference>
<dbReference type="InterPro" id="IPR035595">
    <property type="entry name" value="UDP_glycos_trans_CS"/>
</dbReference>